<evidence type="ECO:0000256" key="2">
    <source>
        <dbReference type="ARBA" id="ARBA00029447"/>
    </source>
</evidence>
<comment type="caution">
    <text evidence="8">The sequence shown here is derived from an EMBL/GenBank/DDBJ whole genome shotgun (WGS) entry which is preliminary data.</text>
</comment>
<keyword evidence="4" id="KW-0812">Transmembrane</keyword>
<dbReference type="GO" id="GO:0006935">
    <property type="term" value="P:chemotaxis"/>
    <property type="evidence" value="ECO:0007669"/>
    <property type="project" value="UniProtKB-KW"/>
</dbReference>
<evidence type="ECO:0000259" key="5">
    <source>
        <dbReference type="PROSITE" id="PS50111"/>
    </source>
</evidence>
<gene>
    <name evidence="8" type="ORF">BJF91_11225</name>
    <name evidence="7" type="ORF">GGQ71_004777</name>
</gene>
<dbReference type="CDD" id="cd11386">
    <property type="entry name" value="MCP_signal"/>
    <property type="match status" value="1"/>
</dbReference>
<dbReference type="InterPro" id="IPR004089">
    <property type="entry name" value="MCPsignal_dom"/>
</dbReference>
<evidence type="ECO:0000259" key="6">
    <source>
        <dbReference type="PROSITE" id="PS50885"/>
    </source>
</evidence>
<dbReference type="Pfam" id="PF00015">
    <property type="entry name" value="MCPsignal"/>
    <property type="match status" value="1"/>
</dbReference>
<name>A0A1Q9A067_9HYPH</name>
<dbReference type="PANTHER" id="PTHR43531">
    <property type="entry name" value="PROTEIN ICFG"/>
    <property type="match status" value="1"/>
</dbReference>
<dbReference type="OrthoDB" id="7293398at2"/>
<dbReference type="SUPFAM" id="SSF58104">
    <property type="entry name" value="Methyl-accepting chemotaxis protein (MCP) signaling domain"/>
    <property type="match status" value="1"/>
</dbReference>
<keyword evidence="9" id="KW-1185">Reference proteome</keyword>
<evidence type="ECO:0000313" key="7">
    <source>
        <dbReference type="EMBL" id="MBB4010476.1"/>
    </source>
</evidence>
<reference evidence="8 9" key="1">
    <citation type="submission" date="2016-09" db="EMBL/GenBank/DDBJ databases">
        <title>Rhizobium oryziradicis sp. nov., isolated from the root of rice.</title>
        <authorList>
            <person name="Zhao J."/>
            <person name="Zhang X."/>
        </authorList>
    </citation>
    <scope>NUCLEOTIDE SEQUENCE [LARGE SCALE GENOMIC DNA]</scope>
    <source>
        <strain evidence="8 9">14971</strain>
    </source>
</reference>
<evidence type="ECO:0000313" key="8">
    <source>
        <dbReference type="EMBL" id="OLP47980.1"/>
    </source>
</evidence>
<dbReference type="CDD" id="cd06225">
    <property type="entry name" value="HAMP"/>
    <property type="match status" value="1"/>
</dbReference>
<dbReference type="PROSITE" id="PS51257">
    <property type="entry name" value="PROKAR_LIPOPROTEIN"/>
    <property type="match status" value="1"/>
</dbReference>
<dbReference type="PRINTS" id="PR00260">
    <property type="entry name" value="CHEMTRNSDUCR"/>
</dbReference>
<proteinExistence type="inferred from homology"/>
<dbReference type="PANTHER" id="PTHR43531:SF11">
    <property type="entry name" value="METHYL-ACCEPTING CHEMOTAXIS PROTEIN 3"/>
    <property type="match status" value="1"/>
</dbReference>
<keyword evidence="4" id="KW-0472">Membrane</keyword>
<keyword evidence="1" id="KW-0145">Chemotaxis</keyword>
<evidence type="ECO:0000256" key="1">
    <source>
        <dbReference type="ARBA" id="ARBA00022500"/>
    </source>
</evidence>
<comment type="similarity">
    <text evidence="2">Belongs to the methyl-accepting chemotaxis (MCP) protein family.</text>
</comment>
<dbReference type="STRING" id="887144.BJF91_11225"/>
<dbReference type="Pfam" id="PF00672">
    <property type="entry name" value="HAMP"/>
    <property type="match status" value="1"/>
</dbReference>
<dbReference type="InterPro" id="IPR003660">
    <property type="entry name" value="HAMP_dom"/>
</dbReference>
<organism evidence="8 9">
    <name type="scientific">Allorhizobium taibaishanense</name>
    <dbReference type="NCBI Taxonomy" id="887144"/>
    <lineage>
        <taxon>Bacteria</taxon>
        <taxon>Pseudomonadati</taxon>
        <taxon>Pseudomonadota</taxon>
        <taxon>Alphaproteobacteria</taxon>
        <taxon>Hyphomicrobiales</taxon>
        <taxon>Rhizobiaceae</taxon>
        <taxon>Rhizobium/Agrobacterium group</taxon>
        <taxon>Allorhizobium</taxon>
    </lineage>
</organism>
<dbReference type="GO" id="GO:0007165">
    <property type="term" value="P:signal transduction"/>
    <property type="evidence" value="ECO:0007669"/>
    <property type="project" value="UniProtKB-KW"/>
</dbReference>
<dbReference type="InterPro" id="IPR051310">
    <property type="entry name" value="MCP_chemotaxis"/>
</dbReference>
<protein>
    <submittedName>
        <fullName evidence="7">Methyl-accepting chemotaxis protein</fullName>
    </submittedName>
</protein>
<feature type="domain" description="HAMP" evidence="6">
    <location>
        <begin position="430"/>
        <end position="482"/>
    </location>
</feature>
<evidence type="ECO:0000256" key="4">
    <source>
        <dbReference type="SAM" id="Phobius"/>
    </source>
</evidence>
<dbReference type="SUPFAM" id="SSF158472">
    <property type="entry name" value="HAMP domain-like"/>
    <property type="match status" value="1"/>
</dbReference>
<dbReference type="AlphaFoldDB" id="A0A1Q9A067"/>
<dbReference type="Gene3D" id="6.10.340.10">
    <property type="match status" value="1"/>
</dbReference>
<dbReference type="EMBL" id="MKIN01000026">
    <property type="protein sequence ID" value="OLP47980.1"/>
    <property type="molecule type" value="Genomic_DNA"/>
</dbReference>
<dbReference type="GO" id="GO:0004888">
    <property type="term" value="F:transmembrane signaling receptor activity"/>
    <property type="evidence" value="ECO:0007669"/>
    <property type="project" value="InterPro"/>
</dbReference>
<reference evidence="7 10" key="2">
    <citation type="submission" date="2020-08" db="EMBL/GenBank/DDBJ databases">
        <title>Genomic Encyclopedia of Type Strains, Phase IV (KMG-IV): sequencing the most valuable type-strain genomes for metagenomic binning, comparative biology and taxonomic classification.</title>
        <authorList>
            <person name="Goeker M."/>
        </authorList>
    </citation>
    <scope>NUCLEOTIDE SEQUENCE [LARGE SCALE GENOMIC DNA]</scope>
    <source>
        <strain evidence="7 10">DSM 100021</strain>
    </source>
</reference>
<dbReference type="SMART" id="SM00283">
    <property type="entry name" value="MA"/>
    <property type="match status" value="1"/>
</dbReference>
<dbReference type="EMBL" id="JACIED010000009">
    <property type="protein sequence ID" value="MBB4010476.1"/>
    <property type="molecule type" value="Genomic_DNA"/>
</dbReference>
<evidence type="ECO:0000313" key="9">
    <source>
        <dbReference type="Proteomes" id="UP000185598"/>
    </source>
</evidence>
<accession>A0A1Q9A067</accession>
<dbReference type="PROSITE" id="PS50111">
    <property type="entry name" value="CHEMOTAXIS_TRANSDUC_2"/>
    <property type="match status" value="1"/>
</dbReference>
<feature type="domain" description="Methyl-accepting transducer" evidence="5">
    <location>
        <begin position="487"/>
        <end position="716"/>
    </location>
</feature>
<dbReference type="PROSITE" id="PS50885">
    <property type="entry name" value="HAMP"/>
    <property type="match status" value="2"/>
</dbReference>
<evidence type="ECO:0000313" key="10">
    <source>
        <dbReference type="Proteomes" id="UP000544107"/>
    </source>
</evidence>
<feature type="transmembrane region" description="Helical" evidence="4">
    <location>
        <begin position="20"/>
        <end position="38"/>
    </location>
</feature>
<keyword evidence="3" id="KW-0807">Transducer</keyword>
<dbReference type="InterPro" id="IPR004090">
    <property type="entry name" value="Chemotax_Me-accpt_rcpt"/>
</dbReference>
<feature type="domain" description="HAMP" evidence="6">
    <location>
        <begin position="349"/>
        <end position="402"/>
    </location>
</feature>
<dbReference type="Gene3D" id="1.10.287.950">
    <property type="entry name" value="Methyl-accepting chemotaxis protein"/>
    <property type="match status" value="1"/>
</dbReference>
<evidence type="ECO:0000256" key="3">
    <source>
        <dbReference type="PROSITE-ProRule" id="PRU00284"/>
    </source>
</evidence>
<dbReference type="RefSeq" id="WP_075616545.1">
    <property type="nucleotide sequence ID" value="NZ_JACIED010000009.1"/>
</dbReference>
<keyword evidence="4" id="KW-1133">Transmembrane helix</keyword>
<dbReference type="SMART" id="SM00304">
    <property type="entry name" value="HAMP"/>
    <property type="match status" value="2"/>
</dbReference>
<dbReference type="Proteomes" id="UP000185598">
    <property type="component" value="Unassembled WGS sequence"/>
</dbReference>
<dbReference type="Proteomes" id="UP000544107">
    <property type="component" value="Unassembled WGS sequence"/>
</dbReference>
<sequence length="744" mass="78971">MRRLFKTRYQWTISKKIPALTVGIAVVSCSVVATYAGITSFSATRDLIGKHLEYIASTKRYTVASKLSSTRLEVEALAANPGLVQLFDDTNNGLKMLPAEIVSALSSKKEAGSDITAGAPDKAKYFLSNYAKLEQWLRQFSSEHRYASITLINKNDDLVFSTGKEPLGPLKADTSAGRLVASSQDAKNITMTDFTAPSVVGPGEAYFTVGVADPYNPNERSGTLVVAVSTTVLDDIMHDAAGFSARGQAVIVGDDGRLRSTSRFGASQDETGSIDTRFLAEGISSGTFEGLNVLSASETLKWGGRQLTVVAVEPTAEVFAPAVMMIYKILGITGFTAFATLIVSIMASRSISKPITRLVSSMKRLATGDTTGRIEGIDRGDEVGDMSRAVVVFRDNAVAKTNAEADALRAEKLAGAERLAMEAERMKRLKTQAEIVDQIGRGLSALAKGNLRCQISGSFPDDYRQLKSDFNDALVQLNHTIQSVAGQATSMSATLDQISNASNSLAAQTERQALVLDEAVNTMTAIARDVSQTAAAATKADQLVSEAHKAAASSDEIISSALSGMAEIERSSLDIASIITVIDEIAFQTNLLALNAGVEASRAGDAGKGFAVVASEVRALAQRSAEAAKEIKGLIDVSSQRVEKGMQLVGSTSDVLKYVANHIKLIRSMVSEIATTAAGQANHLAEFKSTISQIDAATQRTASMADESMVACRSLQSEATHLQTLISQFSLADNKSAEQQLLAS</sequence>
<dbReference type="GO" id="GO:0016020">
    <property type="term" value="C:membrane"/>
    <property type="evidence" value="ECO:0007669"/>
    <property type="project" value="InterPro"/>
</dbReference>